<evidence type="ECO:0000259" key="15">
    <source>
        <dbReference type="SMART" id="SM00478"/>
    </source>
</evidence>
<dbReference type="HAMAP" id="MF_03183">
    <property type="entry name" value="Endonuclease_III_Nth"/>
    <property type="match status" value="1"/>
</dbReference>
<dbReference type="InterPro" id="IPR023170">
    <property type="entry name" value="HhH_base_excis_C"/>
</dbReference>
<keyword evidence="17" id="KW-1185">Reference proteome</keyword>
<evidence type="ECO:0000313" key="16">
    <source>
        <dbReference type="EMBL" id="KZT74038.1"/>
    </source>
</evidence>
<keyword evidence="4 13" id="KW-0227">DNA damage</keyword>
<feature type="region of interest" description="Disordered" evidence="14">
    <location>
        <begin position="84"/>
        <end position="103"/>
    </location>
</feature>
<gene>
    <name evidence="13" type="primary">NTH1</name>
    <name evidence="16" type="ORF">DAEQUDRAFT_702206</name>
</gene>
<evidence type="ECO:0000256" key="9">
    <source>
        <dbReference type="ARBA" id="ARBA00023204"/>
    </source>
</evidence>
<dbReference type="GO" id="GO:0051539">
    <property type="term" value="F:4 iron, 4 sulfur cluster binding"/>
    <property type="evidence" value="ECO:0007669"/>
    <property type="project" value="UniProtKB-KW"/>
</dbReference>
<evidence type="ECO:0000256" key="11">
    <source>
        <dbReference type="ARBA" id="ARBA00023295"/>
    </source>
</evidence>
<dbReference type="GO" id="GO:0006285">
    <property type="term" value="P:base-excision repair, AP site formation"/>
    <property type="evidence" value="ECO:0007669"/>
    <property type="project" value="UniProtKB-UniRule"/>
</dbReference>
<dbReference type="GO" id="GO:0000703">
    <property type="term" value="F:oxidized pyrimidine nucleobase lesion DNA N-glycosylase activity"/>
    <property type="evidence" value="ECO:0007669"/>
    <property type="project" value="UniProtKB-UniRule"/>
</dbReference>
<keyword evidence="3" id="KW-0479">Metal-binding</keyword>
<keyword evidence="2" id="KW-0004">4Fe-4S</keyword>
<dbReference type="FunFam" id="1.10.340.30:FF:000005">
    <property type="entry name" value="Endonuclease III-like protein 1"/>
    <property type="match status" value="1"/>
</dbReference>
<dbReference type="CDD" id="cd00056">
    <property type="entry name" value="ENDO3c"/>
    <property type="match status" value="1"/>
</dbReference>
<dbReference type="GO" id="GO:0003677">
    <property type="term" value="F:DNA binding"/>
    <property type="evidence" value="ECO:0007669"/>
    <property type="project" value="UniProtKB-UniRule"/>
</dbReference>
<evidence type="ECO:0000313" key="17">
    <source>
        <dbReference type="Proteomes" id="UP000076727"/>
    </source>
</evidence>
<evidence type="ECO:0000256" key="6">
    <source>
        <dbReference type="ARBA" id="ARBA00022946"/>
    </source>
</evidence>
<dbReference type="GO" id="GO:0005739">
    <property type="term" value="C:mitochondrion"/>
    <property type="evidence" value="ECO:0007669"/>
    <property type="project" value="UniProtKB-SubCell"/>
</dbReference>
<protein>
    <recommendedName>
        <fullName evidence="13">Endonuclease III homolog</fullName>
        <ecNumber evidence="13">3.2.2.-</ecNumber>
        <ecNumber evidence="13">4.2.99.18</ecNumber>
    </recommendedName>
    <alternativeName>
        <fullName evidence="13">Bifunctional DNA N-glycosylase/DNA-(apurinic or apyrimidinic site) lyase</fullName>
        <shortName evidence="13">DNA glycosylase/AP lyase</shortName>
    </alternativeName>
</protein>
<evidence type="ECO:0000256" key="7">
    <source>
        <dbReference type="ARBA" id="ARBA00023004"/>
    </source>
</evidence>
<dbReference type="GO" id="GO:0140078">
    <property type="term" value="F:class I DNA-(apurinic or apyrimidinic site) endonuclease activity"/>
    <property type="evidence" value="ECO:0007669"/>
    <property type="project" value="UniProtKB-EC"/>
</dbReference>
<evidence type="ECO:0000256" key="2">
    <source>
        <dbReference type="ARBA" id="ARBA00022485"/>
    </source>
</evidence>
<evidence type="ECO:0000256" key="5">
    <source>
        <dbReference type="ARBA" id="ARBA00022801"/>
    </source>
</evidence>
<feature type="domain" description="HhH-GPD" evidence="15">
    <location>
        <begin position="166"/>
        <end position="319"/>
    </location>
</feature>
<keyword evidence="9 13" id="KW-0234">DNA repair</keyword>
<keyword evidence="5 13" id="KW-0378">Hydrolase</keyword>
<dbReference type="GO" id="GO:0046872">
    <property type="term" value="F:metal ion binding"/>
    <property type="evidence" value="ECO:0007669"/>
    <property type="project" value="UniProtKB-KW"/>
</dbReference>
<proteinExistence type="inferred from homology"/>
<dbReference type="Pfam" id="PF00730">
    <property type="entry name" value="HhH-GPD"/>
    <property type="match status" value="1"/>
</dbReference>
<keyword evidence="13" id="KW-0496">Mitochondrion</keyword>
<evidence type="ECO:0000256" key="13">
    <source>
        <dbReference type="HAMAP-Rule" id="MF_03183"/>
    </source>
</evidence>
<dbReference type="PANTHER" id="PTHR43286:SF1">
    <property type="entry name" value="ENDONUCLEASE III-LIKE PROTEIN 1"/>
    <property type="match status" value="1"/>
</dbReference>
<dbReference type="Gene3D" id="1.10.340.30">
    <property type="entry name" value="Hypothetical protein, domain 2"/>
    <property type="match status" value="1"/>
</dbReference>
<dbReference type="EMBL" id="KV429034">
    <property type="protein sequence ID" value="KZT74038.1"/>
    <property type="molecule type" value="Genomic_DNA"/>
</dbReference>
<comment type="catalytic activity">
    <reaction evidence="12 13">
        <text>2'-deoxyribonucleotide-(2'-deoxyribose 5'-phosphate)-2'-deoxyribonucleotide-DNA = a 3'-end 2'-deoxyribonucleotide-(2,3-dehydro-2,3-deoxyribose 5'-phosphate)-DNA + a 5'-end 5'-phospho-2'-deoxyribonucleoside-DNA + H(+)</text>
        <dbReference type="Rhea" id="RHEA:66592"/>
        <dbReference type="Rhea" id="RHEA-COMP:13180"/>
        <dbReference type="Rhea" id="RHEA-COMP:16897"/>
        <dbReference type="Rhea" id="RHEA-COMP:17067"/>
        <dbReference type="ChEBI" id="CHEBI:15378"/>
        <dbReference type="ChEBI" id="CHEBI:136412"/>
        <dbReference type="ChEBI" id="CHEBI:157695"/>
        <dbReference type="ChEBI" id="CHEBI:167181"/>
        <dbReference type="EC" id="4.2.99.18"/>
    </reaction>
</comment>
<evidence type="ECO:0000256" key="4">
    <source>
        <dbReference type="ARBA" id="ARBA00022763"/>
    </source>
</evidence>
<keyword evidence="8" id="KW-0411">Iron-sulfur</keyword>
<dbReference type="InterPro" id="IPR004036">
    <property type="entry name" value="Endonuclease-III-like_CS2"/>
</dbReference>
<dbReference type="InterPro" id="IPR000445">
    <property type="entry name" value="HhH_motif"/>
</dbReference>
<organism evidence="16 17">
    <name type="scientific">Daedalea quercina L-15889</name>
    <dbReference type="NCBI Taxonomy" id="1314783"/>
    <lineage>
        <taxon>Eukaryota</taxon>
        <taxon>Fungi</taxon>
        <taxon>Dikarya</taxon>
        <taxon>Basidiomycota</taxon>
        <taxon>Agaricomycotina</taxon>
        <taxon>Agaricomycetes</taxon>
        <taxon>Polyporales</taxon>
        <taxon>Fomitopsis</taxon>
    </lineage>
</organism>
<comment type="similarity">
    <text evidence="1 13">Belongs to the Nth/MutY family.</text>
</comment>
<dbReference type="SUPFAM" id="SSF48150">
    <property type="entry name" value="DNA-glycosylase"/>
    <property type="match status" value="1"/>
</dbReference>
<dbReference type="AlphaFoldDB" id="A0A165TW42"/>
<dbReference type="Proteomes" id="UP000076727">
    <property type="component" value="Unassembled WGS sequence"/>
</dbReference>
<dbReference type="Pfam" id="PF00633">
    <property type="entry name" value="HHH"/>
    <property type="match status" value="1"/>
</dbReference>
<evidence type="ECO:0000256" key="3">
    <source>
        <dbReference type="ARBA" id="ARBA00022723"/>
    </source>
</evidence>
<dbReference type="GO" id="GO:0005634">
    <property type="term" value="C:nucleus"/>
    <property type="evidence" value="ECO:0007669"/>
    <property type="project" value="UniProtKB-SubCell"/>
</dbReference>
<evidence type="ECO:0000256" key="12">
    <source>
        <dbReference type="ARBA" id="ARBA00044632"/>
    </source>
</evidence>
<evidence type="ECO:0000256" key="10">
    <source>
        <dbReference type="ARBA" id="ARBA00023239"/>
    </source>
</evidence>
<keyword evidence="6" id="KW-0809">Transit peptide</keyword>
<evidence type="ECO:0000256" key="14">
    <source>
        <dbReference type="SAM" id="MobiDB-lite"/>
    </source>
</evidence>
<keyword evidence="10 13" id="KW-0456">Lyase</keyword>
<keyword evidence="11 13" id="KW-0326">Glycosidase</keyword>
<keyword evidence="7" id="KW-0408">Iron</keyword>
<evidence type="ECO:0000256" key="8">
    <source>
        <dbReference type="ARBA" id="ARBA00023014"/>
    </source>
</evidence>
<dbReference type="InterPro" id="IPR030841">
    <property type="entry name" value="NTH1"/>
</dbReference>
<sequence length="387" mass="41918">MKRSASPIALSNPSEHLCGGSPSTLTPTPERSHTALRRSKRIKTENGTVLASNARCATTTVKVEVTEETLQAIESVPSSKVAGVKRKTTARVKKEGSASPKKQKPIVHALEIPHPAPARWSEAYNAIKDMRSRIVAPVDTMGCNRAQLEETIPQNQRFATLISLMLSSQTKDEVTFTAVSKLRETVGGSLSVDAILKADDAAISEAICKVGFWRRKTQYIKQAAQRLHDEFDSDVPKTVDELCSLPGVGPKMAFLCLQDAWKLNAGIGVDVHVHRITNRLGWHKPPTKTPEETRLNLQSWLPLELHPEINALLVGFGQTICSPVGPRCDSCELSRGLCPSARKGKSKSKKVVVTAVREAGPKVEIALEAETVDAASDASSPLSEESA</sequence>
<accession>A0A165TW42</accession>
<dbReference type="Gene3D" id="1.10.1670.10">
    <property type="entry name" value="Helix-hairpin-Helix base-excision DNA repair enzymes (C-terminal)"/>
    <property type="match status" value="1"/>
</dbReference>
<dbReference type="PANTHER" id="PTHR43286">
    <property type="entry name" value="ENDONUCLEASE III-LIKE PROTEIN 1"/>
    <property type="match status" value="1"/>
</dbReference>
<dbReference type="GO" id="GO:0006289">
    <property type="term" value="P:nucleotide-excision repair"/>
    <property type="evidence" value="ECO:0007669"/>
    <property type="project" value="TreeGrafter"/>
</dbReference>
<dbReference type="STRING" id="1314783.A0A165TW42"/>
<dbReference type="SMART" id="SM00478">
    <property type="entry name" value="ENDO3c"/>
    <property type="match status" value="1"/>
</dbReference>
<comment type="caution">
    <text evidence="13">Lacks conserved residue(s) required for the propagation of feature annotation.</text>
</comment>
<name>A0A165TW42_9APHY</name>
<dbReference type="EC" id="3.2.2.-" evidence="13"/>
<dbReference type="InterPro" id="IPR003265">
    <property type="entry name" value="HhH-GPD_domain"/>
</dbReference>
<dbReference type="InterPro" id="IPR011257">
    <property type="entry name" value="DNA_glycosylase"/>
</dbReference>
<keyword evidence="13" id="KW-0539">Nucleus</keyword>
<dbReference type="FunFam" id="1.10.1670.10:FF:000003">
    <property type="entry name" value="Endonuclease III homolog"/>
    <property type="match status" value="1"/>
</dbReference>
<dbReference type="OrthoDB" id="2099276at2759"/>
<evidence type="ECO:0000256" key="1">
    <source>
        <dbReference type="ARBA" id="ARBA00008343"/>
    </source>
</evidence>
<feature type="region of interest" description="Disordered" evidence="14">
    <location>
        <begin position="1"/>
        <end position="47"/>
    </location>
</feature>
<reference evidence="16 17" key="1">
    <citation type="journal article" date="2016" name="Mol. Biol. Evol.">
        <title>Comparative Genomics of Early-Diverging Mushroom-Forming Fungi Provides Insights into the Origins of Lignocellulose Decay Capabilities.</title>
        <authorList>
            <person name="Nagy L.G."/>
            <person name="Riley R."/>
            <person name="Tritt A."/>
            <person name="Adam C."/>
            <person name="Daum C."/>
            <person name="Floudas D."/>
            <person name="Sun H."/>
            <person name="Yadav J.S."/>
            <person name="Pangilinan J."/>
            <person name="Larsson K.H."/>
            <person name="Matsuura K."/>
            <person name="Barry K."/>
            <person name="Labutti K."/>
            <person name="Kuo R."/>
            <person name="Ohm R.A."/>
            <person name="Bhattacharya S.S."/>
            <person name="Shirouzu T."/>
            <person name="Yoshinaga Y."/>
            <person name="Martin F.M."/>
            <person name="Grigoriev I.V."/>
            <person name="Hibbett D.S."/>
        </authorList>
    </citation>
    <scope>NUCLEOTIDE SEQUENCE [LARGE SCALE GENOMIC DNA]</scope>
    <source>
        <strain evidence="16 17">L-15889</strain>
    </source>
</reference>
<dbReference type="PROSITE" id="PS01155">
    <property type="entry name" value="ENDONUCLEASE_III_2"/>
    <property type="match status" value="1"/>
</dbReference>
<comment type="subcellular location">
    <subcellularLocation>
        <location evidence="13">Nucleus</location>
    </subcellularLocation>
    <subcellularLocation>
        <location evidence="13">Mitochondrion</location>
    </subcellularLocation>
</comment>
<dbReference type="EC" id="4.2.99.18" evidence="13"/>
<comment type="function">
    <text evidence="13">Bifunctional DNA N-glycosylase with associated apurinic/apyrimidinic (AP) lyase function that catalyzes the first step in base excision repair (BER), the primary repair pathway for the repair of oxidative DNA damage. The DNA N-glycosylase activity releases the damaged DNA base from DNA by cleaving the N-glycosidic bond, leaving an AP site. The AP lyase activity cleaves the phosphodiester bond 3' to the AP site by a beta-elimination. Primarily recognizes and repairs oxidative base damage of pyrimidines.</text>
</comment>